<dbReference type="AlphaFoldDB" id="A0A162ENV9"/>
<comment type="caution">
    <text evidence="2">The sequence shown here is derived from an EMBL/GenBank/DDBJ whole genome shotgun (WGS) entry which is preliminary data.</text>
</comment>
<evidence type="ECO:0000256" key="1">
    <source>
        <dbReference type="SAM" id="Phobius"/>
    </source>
</evidence>
<organism evidence="2 3">
    <name type="scientific">Alkalihalobacillus trypoxylicola</name>
    <dbReference type="NCBI Taxonomy" id="519424"/>
    <lineage>
        <taxon>Bacteria</taxon>
        <taxon>Bacillati</taxon>
        <taxon>Bacillota</taxon>
        <taxon>Bacilli</taxon>
        <taxon>Bacillales</taxon>
        <taxon>Bacillaceae</taxon>
        <taxon>Alkalihalobacillus</taxon>
    </lineage>
</organism>
<evidence type="ECO:0000313" key="2">
    <source>
        <dbReference type="EMBL" id="KYG33370.1"/>
    </source>
</evidence>
<keyword evidence="1" id="KW-1133">Transmembrane helix</keyword>
<protein>
    <submittedName>
        <fullName evidence="2">Uncharacterized protein</fullName>
    </submittedName>
</protein>
<reference evidence="2" key="1">
    <citation type="submission" date="2016-02" db="EMBL/GenBank/DDBJ databases">
        <title>Genome sequence of Bacillus trypoxylicola KCTC 13244(T).</title>
        <authorList>
            <person name="Jeong H."/>
            <person name="Park S.-H."/>
            <person name="Choi S.-K."/>
        </authorList>
    </citation>
    <scope>NUCLEOTIDE SEQUENCE [LARGE SCALE GENOMIC DNA]</scope>
    <source>
        <strain evidence="2">KCTC 13244</strain>
    </source>
</reference>
<keyword evidence="3" id="KW-1185">Reference proteome</keyword>
<feature type="transmembrane region" description="Helical" evidence="1">
    <location>
        <begin position="32"/>
        <end position="51"/>
    </location>
</feature>
<dbReference type="RefSeq" id="WP_061947910.1">
    <property type="nucleotide sequence ID" value="NZ_LTAO01000007.1"/>
</dbReference>
<sequence>MKNIHWGIMLSKLFYLFCVFICSILIQSLYLFIMVTFIMAIPWIWLNIYWLKKKLHKAAKNRAYK</sequence>
<proteinExistence type="predicted"/>
<evidence type="ECO:0000313" key="3">
    <source>
        <dbReference type="Proteomes" id="UP000075806"/>
    </source>
</evidence>
<keyword evidence="1" id="KW-0472">Membrane</keyword>
<accession>A0A162ENV9</accession>
<dbReference type="EMBL" id="LTAO01000007">
    <property type="protein sequence ID" value="KYG33370.1"/>
    <property type="molecule type" value="Genomic_DNA"/>
</dbReference>
<feature type="transmembrane region" description="Helical" evidence="1">
    <location>
        <begin position="7"/>
        <end position="26"/>
    </location>
</feature>
<name>A0A162ENV9_9BACI</name>
<gene>
    <name evidence="2" type="ORF">AZF04_16790</name>
</gene>
<dbReference type="Proteomes" id="UP000075806">
    <property type="component" value="Unassembled WGS sequence"/>
</dbReference>
<keyword evidence="1" id="KW-0812">Transmembrane</keyword>